<reference evidence="6 7" key="1">
    <citation type="submission" date="2022-01" db="EMBL/GenBank/DDBJ databases">
        <title>Collection of gut derived symbiotic bacterial strains cultured from healthy donors.</title>
        <authorList>
            <person name="Lin H."/>
            <person name="Kohout C."/>
            <person name="Waligurski E."/>
            <person name="Pamer E.G."/>
        </authorList>
    </citation>
    <scope>NUCLEOTIDE SEQUENCE [LARGE SCALE GENOMIC DNA]</scope>
    <source>
        <strain evidence="6 7">DFI.7.58</strain>
    </source>
</reference>
<evidence type="ECO:0000313" key="6">
    <source>
        <dbReference type="EMBL" id="MCG4609466.1"/>
    </source>
</evidence>
<dbReference type="PANTHER" id="PTHR37306:SF1">
    <property type="entry name" value="COLICIN V PRODUCTION PROTEIN"/>
    <property type="match status" value="1"/>
</dbReference>
<dbReference type="Proteomes" id="UP001298681">
    <property type="component" value="Unassembled WGS sequence"/>
</dbReference>
<accession>A0ABS9MFD7</accession>
<sequence length="182" mass="19642">MGLVLDAVFAAIVLCFVVAGYRAGLMRTLVEFVGYLFAVVASVVLAGLVADVLADLFLQARAPSPTEYYFLRVIATAIVFVLLQMLVRMIASAVSAVCRLPLLHTADSLLGCLFGAFKGVVVVLLLCSFVQLAGPVFELDSGPLHEQELFTTSYIFRFISAHNPVYSLFHVEDFLEGVGGAF</sequence>
<protein>
    <submittedName>
        <fullName evidence="6">CvpA family protein</fullName>
    </submittedName>
</protein>
<dbReference type="Pfam" id="PF02674">
    <property type="entry name" value="Colicin_V"/>
    <property type="match status" value="1"/>
</dbReference>
<evidence type="ECO:0000256" key="3">
    <source>
        <dbReference type="ARBA" id="ARBA00022989"/>
    </source>
</evidence>
<comment type="subcellular location">
    <subcellularLocation>
        <location evidence="1">Membrane</location>
        <topology evidence="1">Multi-pass membrane protein</topology>
    </subcellularLocation>
</comment>
<evidence type="ECO:0000256" key="5">
    <source>
        <dbReference type="SAM" id="Phobius"/>
    </source>
</evidence>
<gene>
    <name evidence="6" type="ORF">L0P57_00700</name>
</gene>
<keyword evidence="7" id="KW-1185">Reference proteome</keyword>
<dbReference type="RefSeq" id="WP_087230388.1">
    <property type="nucleotide sequence ID" value="NZ_JAKNHQ010000001.1"/>
</dbReference>
<keyword evidence="3 5" id="KW-1133">Transmembrane helix</keyword>
<dbReference type="EMBL" id="JAKNHQ010000001">
    <property type="protein sequence ID" value="MCG4609466.1"/>
    <property type="molecule type" value="Genomic_DNA"/>
</dbReference>
<feature type="transmembrane region" description="Helical" evidence="5">
    <location>
        <begin position="6"/>
        <end position="25"/>
    </location>
</feature>
<evidence type="ECO:0000256" key="2">
    <source>
        <dbReference type="ARBA" id="ARBA00022692"/>
    </source>
</evidence>
<proteinExistence type="predicted"/>
<evidence type="ECO:0000256" key="1">
    <source>
        <dbReference type="ARBA" id="ARBA00004141"/>
    </source>
</evidence>
<organism evidence="6 7">
    <name type="scientific">Anaeromassilibacillus senegalensis</name>
    <dbReference type="NCBI Taxonomy" id="1673717"/>
    <lineage>
        <taxon>Bacteria</taxon>
        <taxon>Bacillati</taxon>
        <taxon>Bacillota</taxon>
        <taxon>Clostridia</taxon>
        <taxon>Eubacteriales</taxon>
        <taxon>Acutalibacteraceae</taxon>
        <taxon>Anaeromassilibacillus</taxon>
    </lineage>
</organism>
<comment type="caution">
    <text evidence="6">The sequence shown here is derived from an EMBL/GenBank/DDBJ whole genome shotgun (WGS) entry which is preliminary data.</text>
</comment>
<keyword evidence="4 5" id="KW-0472">Membrane</keyword>
<evidence type="ECO:0000313" key="7">
    <source>
        <dbReference type="Proteomes" id="UP001298681"/>
    </source>
</evidence>
<evidence type="ECO:0000256" key="4">
    <source>
        <dbReference type="ARBA" id="ARBA00023136"/>
    </source>
</evidence>
<keyword evidence="2 5" id="KW-0812">Transmembrane</keyword>
<dbReference type="InterPro" id="IPR003825">
    <property type="entry name" value="Colicin-V_CvpA"/>
</dbReference>
<feature type="transmembrane region" description="Helical" evidence="5">
    <location>
        <begin position="32"/>
        <end position="57"/>
    </location>
</feature>
<feature type="transmembrane region" description="Helical" evidence="5">
    <location>
        <begin position="69"/>
        <end position="87"/>
    </location>
</feature>
<feature type="transmembrane region" description="Helical" evidence="5">
    <location>
        <begin position="108"/>
        <end position="133"/>
    </location>
</feature>
<name>A0ABS9MFD7_9FIRM</name>
<dbReference type="PANTHER" id="PTHR37306">
    <property type="entry name" value="COLICIN V PRODUCTION PROTEIN"/>
    <property type="match status" value="1"/>
</dbReference>